<evidence type="ECO:0000259" key="2">
    <source>
        <dbReference type="Pfam" id="PF04909"/>
    </source>
</evidence>
<dbReference type="InterPro" id="IPR006680">
    <property type="entry name" value="Amidohydro-rel"/>
</dbReference>
<dbReference type="Gene3D" id="3.20.20.140">
    <property type="entry name" value="Metal-dependent hydrolases"/>
    <property type="match status" value="1"/>
</dbReference>
<protein>
    <submittedName>
        <fullName evidence="3">Amidohydrolase</fullName>
    </submittedName>
</protein>
<dbReference type="EMBL" id="MTSU01000015">
    <property type="protein sequence ID" value="ONF91994.1"/>
    <property type="molecule type" value="Genomic_DNA"/>
</dbReference>
<dbReference type="PANTHER" id="PTHR21240">
    <property type="entry name" value="2-AMINO-3-CARBOXYLMUCONATE-6-SEMIALDEHYDE DECARBOXYLASE"/>
    <property type="match status" value="1"/>
</dbReference>
<dbReference type="AlphaFoldDB" id="A0AB73LLH2"/>
<dbReference type="PANTHER" id="PTHR21240:SF28">
    <property type="entry name" value="ISO-OROTATE DECARBOXYLASE (EUROFUNG)"/>
    <property type="match status" value="1"/>
</dbReference>
<evidence type="ECO:0000313" key="4">
    <source>
        <dbReference type="Proteomes" id="UP000189337"/>
    </source>
</evidence>
<dbReference type="RefSeq" id="WP_046944525.1">
    <property type="nucleotide sequence ID" value="NZ_JQRH01000049.1"/>
</dbReference>
<sequence>MKVFDMNVHLTYAEDLFHEKDTQTERVGKNLLTENSMLIADYQACLEGYSALFQENISAANFMFFNPSLFYEASFEELFKKIGASYQNSVFTALIDFRGDNQEAVLERLASVGFRGIKFHPYSQEITSEDWEQIVKIAERAEKLNLAIFVCTSFGTSKMHKHNGISLACSISERVSNAPIILLHSGGARLYEAMLLADDKPNIYLDTSFTLNYFNGSKLLEEFAFIYKKIGFKRVLYGSDFPYMPLEESKSVALSLFERNGFSSKEIESVFYNNALEIFFS</sequence>
<dbReference type="Pfam" id="PF04909">
    <property type="entry name" value="Amidohydro_2"/>
    <property type="match status" value="1"/>
</dbReference>
<accession>A0AB73LLH2</accession>
<dbReference type="GO" id="GO:0016787">
    <property type="term" value="F:hydrolase activity"/>
    <property type="evidence" value="ECO:0007669"/>
    <property type="project" value="InterPro"/>
</dbReference>
<reference evidence="3 4" key="1">
    <citation type="submission" date="2017-01" db="EMBL/GenBank/DDBJ databases">
        <title>Comparative genomic analysis of Brazilian Leptospira santarosai.</title>
        <authorList>
            <person name="Moreno L.Z."/>
            <person name="Miraglia F."/>
            <person name="Kremer F.S."/>
            <person name="Eslabao M.R."/>
            <person name="Lilenbaum W."/>
            <person name="Dellagostin O.A."/>
            <person name="Moreno A.M."/>
        </authorList>
    </citation>
    <scope>NUCLEOTIDE SEQUENCE [LARGE SCALE GENOMIC DNA]</scope>
    <source>
        <strain evidence="3 4">M52/8-19</strain>
    </source>
</reference>
<gene>
    <name evidence="3" type="ORF">BWD14_14865</name>
</gene>
<keyword evidence="1" id="KW-0456">Lyase</keyword>
<dbReference type="Proteomes" id="UP000189337">
    <property type="component" value="Unassembled WGS sequence"/>
</dbReference>
<dbReference type="GO" id="GO:0016831">
    <property type="term" value="F:carboxy-lyase activity"/>
    <property type="evidence" value="ECO:0007669"/>
    <property type="project" value="InterPro"/>
</dbReference>
<name>A0AB73LLH2_9LEPT</name>
<feature type="domain" description="Amidohydrolase-related" evidence="2">
    <location>
        <begin position="100"/>
        <end position="279"/>
    </location>
</feature>
<dbReference type="GO" id="GO:0005737">
    <property type="term" value="C:cytoplasm"/>
    <property type="evidence" value="ECO:0007669"/>
    <property type="project" value="TreeGrafter"/>
</dbReference>
<dbReference type="InterPro" id="IPR032465">
    <property type="entry name" value="ACMSD"/>
</dbReference>
<evidence type="ECO:0000313" key="3">
    <source>
        <dbReference type="EMBL" id="ONF91994.1"/>
    </source>
</evidence>
<dbReference type="InterPro" id="IPR032466">
    <property type="entry name" value="Metal_Hydrolase"/>
</dbReference>
<evidence type="ECO:0000256" key="1">
    <source>
        <dbReference type="ARBA" id="ARBA00023239"/>
    </source>
</evidence>
<organism evidence="3 4">
    <name type="scientific">Leptospira santarosai</name>
    <dbReference type="NCBI Taxonomy" id="28183"/>
    <lineage>
        <taxon>Bacteria</taxon>
        <taxon>Pseudomonadati</taxon>
        <taxon>Spirochaetota</taxon>
        <taxon>Spirochaetia</taxon>
        <taxon>Leptospirales</taxon>
        <taxon>Leptospiraceae</taxon>
        <taxon>Leptospira</taxon>
    </lineage>
</organism>
<dbReference type="GO" id="GO:0019748">
    <property type="term" value="P:secondary metabolic process"/>
    <property type="evidence" value="ECO:0007669"/>
    <property type="project" value="TreeGrafter"/>
</dbReference>
<proteinExistence type="predicted"/>
<comment type="caution">
    <text evidence="3">The sequence shown here is derived from an EMBL/GenBank/DDBJ whole genome shotgun (WGS) entry which is preliminary data.</text>
</comment>
<dbReference type="SUPFAM" id="SSF51556">
    <property type="entry name" value="Metallo-dependent hydrolases"/>
    <property type="match status" value="1"/>
</dbReference>